<evidence type="ECO:0000259" key="7">
    <source>
        <dbReference type="Pfam" id="PF01494"/>
    </source>
</evidence>
<dbReference type="RefSeq" id="XP_046012016.1">
    <property type="nucleotide sequence ID" value="XM_046150042.1"/>
</dbReference>
<feature type="domain" description="FAD-binding" evidence="7">
    <location>
        <begin position="332"/>
        <end position="383"/>
    </location>
</feature>
<dbReference type="GeneID" id="70179588"/>
<dbReference type="PRINTS" id="PR00420">
    <property type="entry name" value="RNGMNOXGNASE"/>
</dbReference>
<reference evidence="8" key="1">
    <citation type="journal article" date="2021" name="Nat. Commun.">
        <title>Genetic determinants of endophytism in the Arabidopsis root mycobiome.</title>
        <authorList>
            <person name="Mesny F."/>
            <person name="Miyauchi S."/>
            <person name="Thiergart T."/>
            <person name="Pickel B."/>
            <person name="Atanasova L."/>
            <person name="Karlsson M."/>
            <person name="Huettel B."/>
            <person name="Barry K.W."/>
            <person name="Haridas S."/>
            <person name="Chen C."/>
            <person name="Bauer D."/>
            <person name="Andreopoulos W."/>
            <person name="Pangilinan J."/>
            <person name="LaButti K."/>
            <person name="Riley R."/>
            <person name="Lipzen A."/>
            <person name="Clum A."/>
            <person name="Drula E."/>
            <person name="Henrissat B."/>
            <person name="Kohler A."/>
            <person name="Grigoriev I.V."/>
            <person name="Martin F.M."/>
            <person name="Hacquard S."/>
        </authorList>
    </citation>
    <scope>NUCLEOTIDE SEQUENCE</scope>
    <source>
        <strain evidence="8">MPI-CAGE-CH-0230</strain>
    </source>
</reference>
<comment type="cofactor">
    <cofactor evidence="1">
        <name>FAD</name>
        <dbReference type="ChEBI" id="CHEBI:57692"/>
    </cofactor>
</comment>
<keyword evidence="4" id="KW-0274">FAD</keyword>
<dbReference type="GO" id="GO:0004497">
    <property type="term" value="F:monooxygenase activity"/>
    <property type="evidence" value="ECO:0007669"/>
    <property type="project" value="UniProtKB-KW"/>
</dbReference>
<dbReference type="Pfam" id="PF01494">
    <property type="entry name" value="FAD_binding_3"/>
    <property type="match status" value="1"/>
</dbReference>
<dbReference type="AlphaFoldDB" id="A0A9P8Y7C5"/>
<evidence type="ECO:0000256" key="6">
    <source>
        <dbReference type="ARBA" id="ARBA00023033"/>
    </source>
</evidence>
<evidence type="ECO:0000256" key="4">
    <source>
        <dbReference type="ARBA" id="ARBA00022827"/>
    </source>
</evidence>
<gene>
    <name evidence="8" type="ORF">B0I36DRAFT_244269</name>
</gene>
<dbReference type="InterPro" id="IPR036188">
    <property type="entry name" value="FAD/NAD-bd_sf"/>
</dbReference>
<evidence type="ECO:0000313" key="8">
    <source>
        <dbReference type="EMBL" id="KAH7029728.1"/>
    </source>
</evidence>
<evidence type="ECO:0000256" key="2">
    <source>
        <dbReference type="ARBA" id="ARBA00005179"/>
    </source>
</evidence>
<dbReference type="GO" id="GO:0071949">
    <property type="term" value="F:FAD binding"/>
    <property type="evidence" value="ECO:0007669"/>
    <property type="project" value="InterPro"/>
</dbReference>
<dbReference type="OrthoDB" id="655030at2759"/>
<comment type="pathway">
    <text evidence="2">Secondary metabolite biosynthesis.</text>
</comment>
<dbReference type="InterPro" id="IPR002938">
    <property type="entry name" value="FAD-bd"/>
</dbReference>
<dbReference type="EMBL" id="JAGTJQ010000006">
    <property type="protein sequence ID" value="KAH7029728.1"/>
    <property type="molecule type" value="Genomic_DNA"/>
</dbReference>
<evidence type="ECO:0000313" key="9">
    <source>
        <dbReference type="Proteomes" id="UP000756346"/>
    </source>
</evidence>
<organism evidence="8 9">
    <name type="scientific">Microdochium trichocladiopsis</name>
    <dbReference type="NCBI Taxonomy" id="1682393"/>
    <lineage>
        <taxon>Eukaryota</taxon>
        <taxon>Fungi</taxon>
        <taxon>Dikarya</taxon>
        <taxon>Ascomycota</taxon>
        <taxon>Pezizomycotina</taxon>
        <taxon>Sordariomycetes</taxon>
        <taxon>Xylariomycetidae</taxon>
        <taxon>Xylariales</taxon>
        <taxon>Microdochiaceae</taxon>
        <taxon>Microdochium</taxon>
    </lineage>
</organism>
<protein>
    <recommendedName>
        <fullName evidence="7">FAD-binding domain-containing protein</fullName>
    </recommendedName>
</protein>
<dbReference type="Proteomes" id="UP000756346">
    <property type="component" value="Unassembled WGS sequence"/>
</dbReference>
<evidence type="ECO:0000256" key="1">
    <source>
        <dbReference type="ARBA" id="ARBA00001974"/>
    </source>
</evidence>
<evidence type="ECO:0000256" key="3">
    <source>
        <dbReference type="ARBA" id="ARBA00022630"/>
    </source>
</evidence>
<keyword evidence="9" id="KW-1185">Reference proteome</keyword>
<dbReference type="PANTHER" id="PTHR47178:SF5">
    <property type="entry name" value="FAD-BINDING DOMAIN-CONTAINING PROTEIN"/>
    <property type="match status" value="1"/>
</dbReference>
<keyword evidence="3" id="KW-0285">Flavoprotein</keyword>
<evidence type="ECO:0000256" key="5">
    <source>
        <dbReference type="ARBA" id="ARBA00023002"/>
    </source>
</evidence>
<name>A0A9P8Y7C5_9PEZI</name>
<keyword evidence="6" id="KW-0503">Monooxygenase</keyword>
<dbReference type="PANTHER" id="PTHR47178">
    <property type="entry name" value="MONOOXYGENASE, FAD-BINDING"/>
    <property type="match status" value="1"/>
</dbReference>
<accession>A0A9P8Y7C5</accession>
<keyword evidence="5" id="KW-0560">Oxidoreductase</keyword>
<dbReference type="Gene3D" id="3.50.50.60">
    <property type="entry name" value="FAD/NAD(P)-binding domain"/>
    <property type="match status" value="1"/>
</dbReference>
<proteinExistence type="predicted"/>
<sequence length="476" mass="52016">MAPLKVAIVGGGMAGANLANGLINQSSDLVQVTVYERAVESDAHGGYQIRLGALALAGFRACLTPKQFGDLLLLFGQSSGAALSAPCIFNPSDMRVLVDLSTAPTYEKSAPISRIRLRDYLQEPLKEKGVIKYGMKCTRYEILKGSKPGRSHVRVHFADGTHDDSDILIAAEGSGSKINKQIGLDNIVERALPGGDLLLGKCNLSWDVLLSLPKGLLEKGSIYTSNSVGTIFAAAYLPPSLSTPERREAVSGSVSGWDKPLRYDEQQASMYLIVGWATDELSKDFGSQPDKKAYLRQKLAGAGFHPEFHKLVDTVDEDEFVTTPSRSSKLNTRVDWRRRLIASGDHELEIANPRVWLIGDSIHVMLPSRGMGANNALCDTADALPPLLQLAEQHSSAGFITDDEVSRQLAKYEQVMVPRAFGWVKKSMNQKLPDLESTKGKMIIVVLRVGIFFQNFIMGTLKLIGWQQKDDAPEFA</sequence>
<dbReference type="SUPFAM" id="SSF51905">
    <property type="entry name" value="FAD/NAD(P)-binding domain"/>
    <property type="match status" value="1"/>
</dbReference>
<comment type="caution">
    <text evidence="8">The sequence shown here is derived from an EMBL/GenBank/DDBJ whole genome shotgun (WGS) entry which is preliminary data.</text>
</comment>